<sequence>MASRGRACVGSREQRLPALPPPLLPGEPLPGNANGGRTGWAVRVSEKGRGECGRAQNKMRQGGGHSESHAQAGSGDCSGGRKQLQRMMILFALQGRTAGTAAAGAGGRRRTPCRSPSPGPWPAARRQVRVQSEISEILNKNIIDVKTPQCSQDKLLMTSTPPEMAMPTGSPETPLSKKKFHLDKKLCTTQSVEANSNTIFGNVVSDVNISHQISLKAVTTGKIENSVEPIKNKTMIALKNDYKLKDYAKNECFLPCTNLEAESMVPPNEKVILDESKALVPLLKYSDGLHLIDNFSYSIKPLKEERQKSHEQELAHAFGHQNISCSQSNVFDDMSEQDQEKSALFLSREKLHVDLKSRKISESEESVDSLHVALVSLKGNNLSLGEEFNKDSECDSSQNSSHITICSTQTESETKNKNKELHSTDSGVGMFQLNVISKTVKDKLLMFDHIEKLQKEKEKQLQIINQRLLKLGNQNFYEIRADEYTAKMEELQNSLKDSKHLQKKVMELENENVTLKSKMKPLTVIIRSLRERNSQYEKQIKDLVEEKKSMHVRLVKSEGDSKECIKEVKKLLKKCKELQEQKKTLEGERSQLCTENQCMMQALDDFKINNQKAQENMIAVISEKDRLFAKLESLQKESSVLQEANQKLEIKTSQLAKENNSLEKELEKNQIEIRQLKEKENVTNSEQETLLHIMQSLKDKKLDLEMTLQECANARQTMQKALEKVQSDKSYTEEKLLTELQNTKAERDVLKTNLLNMNREWENLSTVVANITEDNRVLKKNLQECKQDTYKYENNIRTLNEDHLLMENHLRTIENERDVLQFEFRHLHKDYVNLRDQITVLVNEQHKHSYISGQEKYHSMYSTEICEEISDYRYTALECNPQGMCCTSQHLTAQVLF</sequence>
<reference evidence="4" key="1">
    <citation type="submission" date="2025-08" db="UniProtKB">
        <authorList>
            <consortium name="Ensembl"/>
        </authorList>
    </citation>
    <scope>IDENTIFICATION</scope>
</reference>
<proteinExistence type="predicted"/>
<organism evidence="4 5">
    <name type="scientific">Chrysemys picta bellii</name>
    <name type="common">Western painted turtle</name>
    <name type="synonym">Emys bellii</name>
    <dbReference type="NCBI Taxonomy" id="8478"/>
    <lineage>
        <taxon>Eukaryota</taxon>
        <taxon>Metazoa</taxon>
        <taxon>Chordata</taxon>
        <taxon>Craniata</taxon>
        <taxon>Vertebrata</taxon>
        <taxon>Euteleostomi</taxon>
        <taxon>Archelosauria</taxon>
        <taxon>Testudinata</taxon>
        <taxon>Testudines</taxon>
        <taxon>Cryptodira</taxon>
        <taxon>Durocryptodira</taxon>
        <taxon>Testudinoidea</taxon>
        <taxon>Emydidae</taxon>
        <taxon>Chrysemys</taxon>
    </lineage>
</organism>
<evidence type="ECO:0000256" key="1">
    <source>
        <dbReference type="ARBA" id="ARBA00023054"/>
    </source>
</evidence>
<dbReference type="SUPFAM" id="SSF57997">
    <property type="entry name" value="Tropomyosin"/>
    <property type="match status" value="1"/>
</dbReference>
<dbReference type="Gene3D" id="1.20.5.170">
    <property type="match status" value="1"/>
</dbReference>
<feature type="region of interest" description="Disordered" evidence="3">
    <location>
        <begin position="100"/>
        <end position="125"/>
    </location>
</feature>
<accession>A0A8C3FMD9</accession>
<keyword evidence="5" id="KW-1185">Reference proteome</keyword>
<dbReference type="Ensembl" id="ENSCPBT00000013475.1">
    <property type="protein sequence ID" value="ENSCPBP00000011239.1"/>
    <property type="gene ID" value="ENSCPBG00000008574.1"/>
</dbReference>
<keyword evidence="1 2" id="KW-0175">Coiled coil</keyword>
<reference evidence="4" key="2">
    <citation type="submission" date="2025-09" db="UniProtKB">
        <authorList>
            <consortium name="Ensembl"/>
        </authorList>
    </citation>
    <scope>IDENTIFICATION</scope>
</reference>
<evidence type="ECO:0000256" key="2">
    <source>
        <dbReference type="SAM" id="Coils"/>
    </source>
</evidence>
<feature type="region of interest" description="Disordered" evidence="3">
    <location>
        <begin position="389"/>
        <end position="422"/>
    </location>
</feature>
<dbReference type="GO" id="GO:0005856">
    <property type="term" value="C:cytoskeleton"/>
    <property type="evidence" value="ECO:0007669"/>
    <property type="project" value="TreeGrafter"/>
</dbReference>
<dbReference type="PANTHER" id="PTHR32083:SF32">
    <property type="entry name" value="COILED-COIL DOMAIN-CONTAINING PROTEIN 110"/>
    <property type="match status" value="1"/>
</dbReference>
<feature type="coiled-coil region" evidence="2">
    <location>
        <begin position="474"/>
        <end position="788"/>
    </location>
</feature>
<dbReference type="AlphaFoldDB" id="A0A8C3FMD9"/>
<evidence type="ECO:0000256" key="3">
    <source>
        <dbReference type="SAM" id="MobiDB-lite"/>
    </source>
</evidence>
<evidence type="ECO:0000313" key="4">
    <source>
        <dbReference type="Ensembl" id="ENSCPBP00000011239.1"/>
    </source>
</evidence>
<dbReference type="GeneTree" id="ENSGT00950000183866"/>
<name>A0A8C3FMD9_CHRPI</name>
<dbReference type="PANTHER" id="PTHR32083">
    <property type="entry name" value="CILIA AND FLAGELLA-ASSOCIATED PROTEIN 58-RELATED"/>
    <property type="match status" value="1"/>
</dbReference>
<feature type="compositionally biased region" description="Basic and acidic residues" evidence="3">
    <location>
        <begin position="412"/>
        <end position="422"/>
    </location>
</feature>
<evidence type="ECO:0000313" key="5">
    <source>
        <dbReference type="Proteomes" id="UP000694380"/>
    </source>
</evidence>
<gene>
    <name evidence="4" type="primary">CCDC110</name>
</gene>
<feature type="compositionally biased region" description="Pro residues" evidence="3">
    <location>
        <begin position="18"/>
        <end position="28"/>
    </location>
</feature>
<dbReference type="Proteomes" id="UP000694380">
    <property type="component" value="Unplaced"/>
</dbReference>
<feature type="compositionally biased region" description="Polar residues" evidence="3">
    <location>
        <begin position="395"/>
        <end position="411"/>
    </location>
</feature>
<feature type="region of interest" description="Disordered" evidence="3">
    <location>
        <begin position="1"/>
        <end position="80"/>
    </location>
</feature>
<protein>
    <submittedName>
        <fullName evidence="4">Coiled-coil domain containing 110</fullName>
    </submittedName>
</protein>